<evidence type="ECO:0000313" key="2">
    <source>
        <dbReference type="Proteomes" id="UP000191448"/>
    </source>
</evidence>
<dbReference type="Proteomes" id="UP000191448">
    <property type="component" value="Unassembled WGS sequence"/>
</dbReference>
<organism evidence="1 2">
    <name type="scientific">Clostridium thermobutyricum DSM 4928</name>
    <dbReference type="NCBI Taxonomy" id="1121339"/>
    <lineage>
        <taxon>Bacteria</taxon>
        <taxon>Bacillati</taxon>
        <taxon>Bacillota</taxon>
        <taxon>Clostridia</taxon>
        <taxon>Eubacteriales</taxon>
        <taxon>Clostridiaceae</taxon>
        <taxon>Clostridium</taxon>
    </lineage>
</organism>
<comment type="caution">
    <text evidence="1">The sequence shown here is derived from an EMBL/GenBank/DDBJ whole genome shotgun (WGS) entry which is preliminary data.</text>
</comment>
<proteinExistence type="predicted"/>
<accession>A0A1V4SWH7</accession>
<protein>
    <submittedName>
        <fullName evidence="1">Uncharacterized protein</fullName>
    </submittedName>
</protein>
<dbReference type="EMBL" id="LTAY01000037">
    <property type="protein sequence ID" value="OPX47916.1"/>
    <property type="molecule type" value="Genomic_DNA"/>
</dbReference>
<dbReference type="Gene3D" id="1.10.10.60">
    <property type="entry name" value="Homeodomain-like"/>
    <property type="match status" value="1"/>
</dbReference>
<name>A0A1V4SWH7_9CLOT</name>
<gene>
    <name evidence="1" type="ORF">CLTHE_14870</name>
</gene>
<dbReference type="AlphaFoldDB" id="A0A1V4SWH7"/>
<sequence length="110" mass="13312">MRKKWTEEEYYKLSKMYYKNKTDKEIAKEFNTSETNIYSIRVSLGLTDNYRVDWNEEEIRNYVIKQFNKAASMNQLSNTLKLANSTMLRVLRKYKKEGYIDDSKIKLLMK</sequence>
<evidence type="ECO:0000313" key="1">
    <source>
        <dbReference type="EMBL" id="OPX47916.1"/>
    </source>
</evidence>
<dbReference type="RefSeq" id="WP_080022687.1">
    <property type="nucleotide sequence ID" value="NZ_LTAY01000037.1"/>
</dbReference>
<reference evidence="1 2" key="1">
    <citation type="submission" date="2016-02" db="EMBL/GenBank/DDBJ databases">
        <title>Genome sequence of Clostridium thermobutyricum DSM 4928.</title>
        <authorList>
            <person name="Poehlein A."/>
            <person name="Daniel R."/>
        </authorList>
    </citation>
    <scope>NUCLEOTIDE SEQUENCE [LARGE SCALE GENOMIC DNA]</scope>
    <source>
        <strain evidence="1 2">DSM 4928</strain>
    </source>
</reference>